<dbReference type="Proteomes" id="UP001314263">
    <property type="component" value="Unassembled WGS sequence"/>
</dbReference>
<keyword evidence="2" id="KW-0472">Membrane</keyword>
<feature type="compositionally biased region" description="Basic and acidic residues" evidence="1">
    <location>
        <begin position="342"/>
        <end position="352"/>
    </location>
</feature>
<protein>
    <submittedName>
        <fullName evidence="3">Uncharacterized protein</fullName>
    </submittedName>
</protein>
<evidence type="ECO:0000256" key="1">
    <source>
        <dbReference type="SAM" id="MobiDB-lite"/>
    </source>
</evidence>
<feature type="region of interest" description="Disordered" evidence="1">
    <location>
        <begin position="278"/>
        <end position="297"/>
    </location>
</feature>
<keyword evidence="2" id="KW-0812">Transmembrane</keyword>
<feature type="transmembrane region" description="Helical" evidence="2">
    <location>
        <begin position="36"/>
        <end position="61"/>
    </location>
</feature>
<evidence type="ECO:0000313" key="4">
    <source>
        <dbReference type="Proteomes" id="UP001314263"/>
    </source>
</evidence>
<gene>
    <name evidence="3" type="ORF">CVIRNUC_002579</name>
</gene>
<sequence length="352" mass="37593">MGPAEATGMPESSTFPPAPDPGQPPNGSGRSPSVMFIIYMVIGFTATLACIMILTLLYFLVRCFLRRGRTADCDPEGSDCSMALPPRDIYLVVHPGGTTTVAYRDDELLEMKPRDKGAPCKRFVIELDATTPSSVSSSDFLIAASHPGSRILQFTPSATTSREFRVSRSSWSGSKRVLLFCDGSSPAAMSSHTLASTDTGTCSNERWESAEHLLQSSQSPSFSRCETSSESPSCCTDMAQSQDTSQRQASDSSRQQSDRGGEIQGSLRALHAVAAEAPVRPQSGGGAPSAHTQDGSGSRVMELELLCLNETLSNSASPPRIYFNSLFRTSAAEGATDWPEEGAGHDTKPEQC</sequence>
<feature type="region of interest" description="Disordered" evidence="1">
    <location>
        <begin position="333"/>
        <end position="352"/>
    </location>
</feature>
<dbReference type="AlphaFoldDB" id="A0AAV1HY15"/>
<keyword evidence="4" id="KW-1185">Reference proteome</keyword>
<feature type="compositionally biased region" description="Low complexity" evidence="1">
    <location>
        <begin position="233"/>
        <end position="255"/>
    </location>
</feature>
<evidence type="ECO:0000256" key="2">
    <source>
        <dbReference type="SAM" id="Phobius"/>
    </source>
</evidence>
<feature type="region of interest" description="Disordered" evidence="1">
    <location>
        <begin position="1"/>
        <end position="28"/>
    </location>
</feature>
<proteinExistence type="predicted"/>
<reference evidence="3 4" key="1">
    <citation type="submission" date="2023-10" db="EMBL/GenBank/DDBJ databases">
        <authorList>
            <person name="Maclean D."/>
            <person name="Macfadyen A."/>
        </authorList>
    </citation>
    <scope>NUCLEOTIDE SEQUENCE [LARGE SCALE GENOMIC DNA]</scope>
</reference>
<name>A0AAV1HY15_9CHLO</name>
<feature type="region of interest" description="Disordered" evidence="1">
    <location>
        <begin position="233"/>
        <end position="263"/>
    </location>
</feature>
<accession>A0AAV1HY15</accession>
<keyword evidence="2" id="KW-1133">Transmembrane helix</keyword>
<dbReference type="EMBL" id="CAUYUE010000003">
    <property type="protein sequence ID" value="CAK0757911.1"/>
    <property type="molecule type" value="Genomic_DNA"/>
</dbReference>
<evidence type="ECO:0000313" key="3">
    <source>
        <dbReference type="EMBL" id="CAK0757911.1"/>
    </source>
</evidence>
<organism evidence="3 4">
    <name type="scientific">Coccomyxa viridis</name>
    <dbReference type="NCBI Taxonomy" id="1274662"/>
    <lineage>
        <taxon>Eukaryota</taxon>
        <taxon>Viridiplantae</taxon>
        <taxon>Chlorophyta</taxon>
        <taxon>core chlorophytes</taxon>
        <taxon>Trebouxiophyceae</taxon>
        <taxon>Trebouxiophyceae incertae sedis</taxon>
        <taxon>Coccomyxaceae</taxon>
        <taxon>Coccomyxa</taxon>
    </lineage>
</organism>
<comment type="caution">
    <text evidence="3">The sequence shown here is derived from an EMBL/GenBank/DDBJ whole genome shotgun (WGS) entry which is preliminary data.</text>
</comment>